<evidence type="ECO:0000256" key="7">
    <source>
        <dbReference type="ARBA" id="ARBA00022729"/>
    </source>
</evidence>
<evidence type="ECO:0000256" key="2">
    <source>
        <dbReference type="ARBA" id="ARBA00007241"/>
    </source>
</evidence>
<feature type="transmembrane region" description="Helical" evidence="18">
    <location>
        <begin position="453"/>
        <end position="473"/>
    </location>
</feature>
<dbReference type="PANTHER" id="PTHR32234:SF0">
    <property type="entry name" value="THIOL:DISULFIDE INTERCHANGE PROTEIN DSBD"/>
    <property type="match status" value="1"/>
</dbReference>
<feature type="chain" id="PRO_5033175146" description="Thiol:disulfide interchange protein DsbD" evidence="18">
    <location>
        <begin position="29"/>
        <end position="613"/>
    </location>
</feature>
<feature type="transmembrane region" description="Helical" evidence="18">
    <location>
        <begin position="320"/>
        <end position="353"/>
    </location>
</feature>
<evidence type="ECO:0000256" key="18">
    <source>
        <dbReference type="HAMAP-Rule" id="MF_00399"/>
    </source>
</evidence>
<dbReference type="SUPFAM" id="SSF74863">
    <property type="entry name" value="Thiol:disulfide interchange protein DsbD, N-terminal domain (DsbD-alpha)"/>
    <property type="match status" value="1"/>
</dbReference>
<evidence type="ECO:0000256" key="15">
    <source>
        <dbReference type="ARBA" id="ARBA00023284"/>
    </source>
</evidence>
<keyword evidence="8 18" id="KW-0201">Cytochrome c-type biogenesis</keyword>
<feature type="disulfide bond" description="Redox-active" evidence="18">
    <location>
        <begin position="129"/>
        <end position="135"/>
    </location>
</feature>
<feature type="transmembrane region" description="Helical" evidence="18">
    <location>
        <begin position="243"/>
        <end position="266"/>
    </location>
</feature>
<dbReference type="InterPro" id="IPR012336">
    <property type="entry name" value="Thioredoxin-like_fold"/>
</dbReference>
<keyword evidence="5 18" id="KW-0997">Cell inner membrane</keyword>
<gene>
    <name evidence="18" type="primary">dsbD</name>
    <name evidence="20" type="ORF">GGR36_003180</name>
</gene>
<dbReference type="GO" id="GO:0005886">
    <property type="term" value="C:plasma membrane"/>
    <property type="evidence" value="ECO:0007669"/>
    <property type="project" value="UniProtKB-SubCell"/>
</dbReference>
<evidence type="ECO:0000256" key="9">
    <source>
        <dbReference type="ARBA" id="ARBA00022982"/>
    </source>
</evidence>
<dbReference type="InterPro" id="IPR013766">
    <property type="entry name" value="Thioredoxin_domain"/>
</dbReference>
<keyword evidence="11 18" id="KW-0560">Oxidoreductase</keyword>
<dbReference type="AlphaFoldDB" id="A0A840BMS2"/>
<evidence type="ECO:0000256" key="11">
    <source>
        <dbReference type="ARBA" id="ARBA00023002"/>
    </source>
</evidence>
<comment type="catalytic activity">
    <reaction evidence="17 18">
        <text>[protein]-dithiol + NADP(+) = [protein]-disulfide + NADPH + H(+)</text>
        <dbReference type="Rhea" id="RHEA:18753"/>
        <dbReference type="Rhea" id="RHEA-COMP:10593"/>
        <dbReference type="Rhea" id="RHEA-COMP:10594"/>
        <dbReference type="ChEBI" id="CHEBI:15378"/>
        <dbReference type="ChEBI" id="CHEBI:29950"/>
        <dbReference type="ChEBI" id="CHEBI:50058"/>
        <dbReference type="ChEBI" id="CHEBI:57783"/>
        <dbReference type="ChEBI" id="CHEBI:58349"/>
        <dbReference type="EC" id="1.8.1.8"/>
    </reaction>
</comment>
<keyword evidence="7 18" id="KW-0732">Signal</keyword>
<comment type="catalytic activity">
    <reaction evidence="16 18">
        <text>[protein]-dithiol + NAD(+) = [protein]-disulfide + NADH + H(+)</text>
        <dbReference type="Rhea" id="RHEA:18749"/>
        <dbReference type="Rhea" id="RHEA-COMP:10593"/>
        <dbReference type="Rhea" id="RHEA-COMP:10594"/>
        <dbReference type="ChEBI" id="CHEBI:15378"/>
        <dbReference type="ChEBI" id="CHEBI:29950"/>
        <dbReference type="ChEBI" id="CHEBI:50058"/>
        <dbReference type="ChEBI" id="CHEBI:57540"/>
        <dbReference type="ChEBI" id="CHEBI:57945"/>
        <dbReference type="EC" id="1.8.1.8"/>
    </reaction>
</comment>
<feature type="transmembrane region" description="Helical" evidence="18">
    <location>
        <begin position="423"/>
        <end position="441"/>
    </location>
</feature>
<dbReference type="Gene3D" id="3.40.30.10">
    <property type="entry name" value="Glutaredoxin"/>
    <property type="match status" value="1"/>
</dbReference>
<proteinExistence type="inferred from homology"/>
<comment type="subcellular location">
    <subcellularLocation>
        <location evidence="1 18">Cell inner membrane</location>
        <topology evidence="1 18">Multi-pass membrane protein</topology>
    </subcellularLocation>
</comment>
<evidence type="ECO:0000256" key="16">
    <source>
        <dbReference type="ARBA" id="ARBA00047388"/>
    </source>
</evidence>
<keyword evidence="12 18" id="KW-0520">NAD</keyword>
<evidence type="ECO:0000256" key="4">
    <source>
        <dbReference type="ARBA" id="ARBA00022475"/>
    </source>
</evidence>
<dbReference type="GO" id="GO:0047134">
    <property type="term" value="F:protein-disulfide reductase [NAD(P)H] activity"/>
    <property type="evidence" value="ECO:0007669"/>
    <property type="project" value="UniProtKB-UniRule"/>
</dbReference>
<dbReference type="SUPFAM" id="SSF52833">
    <property type="entry name" value="Thioredoxin-like"/>
    <property type="match status" value="1"/>
</dbReference>
<dbReference type="Proteomes" id="UP000561045">
    <property type="component" value="Unassembled WGS sequence"/>
</dbReference>
<dbReference type="Pfam" id="PF11412">
    <property type="entry name" value="DsbD_N"/>
    <property type="match status" value="1"/>
</dbReference>
<feature type="transmembrane region" description="Helical" evidence="18">
    <location>
        <begin position="399"/>
        <end position="417"/>
    </location>
</feature>
<feature type="transmembrane region" description="Helical" evidence="18">
    <location>
        <begin position="199"/>
        <end position="231"/>
    </location>
</feature>
<keyword evidence="3 18" id="KW-0813">Transport</keyword>
<dbReference type="PANTHER" id="PTHR32234">
    <property type="entry name" value="THIOL:DISULFIDE INTERCHANGE PROTEIN DSBD"/>
    <property type="match status" value="1"/>
</dbReference>
<organism evidence="20 21">
    <name type="scientific">Niveibacterium umoris</name>
    <dbReference type="NCBI Taxonomy" id="1193620"/>
    <lineage>
        <taxon>Bacteria</taxon>
        <taxon>Pseudomonadati</taxon>
        <taxon>Pseudomonadota</taxon>
        <taxon>Betaproteobacteria</taxon>
        <taxon>Rhodocyclales</taxon>
        <taxon>Rhodocyclaceae</taxon>
        <taxon>Niveibacterium</taxon>
    </lineage>
</organism>
<keyword evidence="9 18" id="KW-0249">Electron transport</keyword>
<feature type="domain" description="Thioredoxin" evidence="19">
    <location>
        <begin position="485"/>
        <end position="613"/>
    </location>
</feature>
<evidence type="ECO:0000256" key="14">
    <source>
        <dbReference type="ARBA" id="ARBA00023157"/>
    </source>
</evidence>
<dbReference type="EMBL" id="JACIET010000002">
    <property type="protein sequence ID" value="MBB4013834.1"/>
    <property type="molecule type" value="Genomic_DNA"/>
</dbReference>
<keyword evidence="14 18" id="KW-1015">Disulfide bond</keyword>
<dbReference type="InterPro" id="IPR003834">
    <property type="entry name" value="Cyt_c_assmbl_TM_dom"/>
</dbReference>
<evidence type="ECO:0000256" key="3">
    <source>
        <dbReference type="ARBA" id="ARBA00022448"/>
    </source>
</evidence>
<dbReference type="EC" id="1.8.1.8" evidence="18"/>
<evidence type="ECO:0000256" key="8">
    <source>
        <dbReference type="ARBA" id="ARBA00022748"/>
    </source>
</evidence>
<dbReference type="Pfam" id="PF02683">
    <property type="entry name" value="DsbD_TM"/>
    <property type="match status" value="1"/>
</dbReference>
<feature type="transmembrane region" description="Helical" evidence="18">
    <location>
        <begin position="278"/>
        <end position="299"/>
    </location>
</feature>
<evidence type="ECO:0000256" key="17">
    <source>
        <dbReference type="ARBA" id="ARBA00047804"/>
    </source>
</evidence>
<dbReference type="HAMAP" id="MF_00399">
    <property type="entry name" value="DbsD"/>
    <property type="match status" value="1"/>
</dbReference>
<dbReference type="RefSeq" id="WP_242533278.1">
    <property type="nucleotide sequence ID" value="NZ_BAABLE010000005.1"/>
</dbReference>
<evidence type="ECO:0000259" key="19">
    <source>
        <dbReference type="PROSITE" id="PS51352"/>
    </source>
</evidence>
<evidence type="ECO:0000256" key="12">
    <source>
        <dbReference type="ARBA" id="ARBA00023027"/>
    </source>
</evidence>
<keyword evidence="21" id="KW-1185">Reference proteome</keyword>
<evidence type="ECO:0000256" key="6">
    <source>
        <dbReference type="ARBA" id="ARBA00022692"/>
    </source>
</evidence>
<evidence type="ECO:0000256" key="1">
    <source>
        <dbReference type="ARBA" id="ARBA00004429"/>
    </source>
</evidence>
<evidence type="ECO:0000256" key="5">
    <source>
        <dbReference type="ARBA" id="ARBA00022519"/>
    </source>
</evidence>
<dbReference type="InterPro" id="IPR036249">
    <property type="entry name" value="Thioredoxin-like_sf"/>
</dbReference>
<dbReference type="NCBIfam" id="NF001419">
    <property type="entry name" value="PRK00293.1"/>
    <property type="match status" value="1"/>
</dbReference>
<evidence type="ECO:0000313" key="21">
    <source>
        <dbReference type="Proteomes" id="UP000561045"/>
    </source>
</evidence>
<name>A0A840BMS2_9RHOO</name>
<evidence type="ECO:0000256" key="10">
    <source>
        <dbReference type="ARBA" id="ARBA00022989"/>
    </source>
</evidence>
<comment type="similarity">
    <text evidence="2 18">Belongs to the thioredoxin family. DsbD subfamily.</text>
</comment>
<comment type="caution">
    <text evidence="20">The sequence shown here is derived from an EMBL/GenBank/DDBJ whole genome shotgun (WGS) entry which is preliminary data.</text>
</comment>
<keyword evidence="10 18" id="KW-1133">Transmembrane helix</keyword>
<keyword evidence="6 18" id="KW-0812">Transmembrane</keyword>
<evidence type="ECO:0000313" key="20">
    <source>
        <dbReference type="EMBL" id="MBB4013834.1"/>
    </source>
</evidence>
<keyword evidence="13 18" id="KW-0472">Membrane</keyword>
<evidence type="ECO:0000256" key="13">
    <source>
        <dbReference type="ARBA" id="ARBA00023136"/>
    </source>
</evidence>
<dbReference type="InterPro" id="IPR022910">
    <property type="entry name" value="Thiol_diS_interchange_DbsD"/>
</dbReference>
<keyword evidence="15 18" id="KW-0676">Redox-active center</keyword>
<dbReference type="GO" id="GO:0045454">
    <property type="term" value="P:cell redox homeostasis"/>
    <property type="evidence" value="ECO:0007669"/>
    <property type="project" value="TreeGrafter"/>
</dbReference>
<dbReference type="Pfam" id="PF13098">
    <property type="entry name" value="Thioredoxin_2"/>
    <property type="match status" value="1"/>
</dbReference>
<dbReference type="CDD" id="cd02953">
    <property type="entry name" value="DsbDgamma"/>
    <property type="match status" value="1"/>
</dbReference>
<accession>A0A840BMS2</accession>
<feature type="disulfide bond" description="Redox-active" evidence="18">
    <location>
        <begin position="528"/>
        <end position="531"/>
    </location>
</feature>
<protein>
    <recommendedName>
        <fullName evidence="18">Thiol:disulfide interchange protein DsbD</fullName>
        <ecNumber evidence="18">1.8.1.8</ecNumber>
    </recommendedName>
    <alternativeName>
        <fullName evidence="18">Protein-disulfide reductase</fullName>
        <shortName evidence="18">Disulfide reductase</shortName>
    </alternativeName>
</protein>
<dbReference type="Gene3D" id="2.60.40.1250">
    <property type="entry name" value="Thiol:disulfide interchange protein DsbD, N-terminal domain"/>
    <property type="match status" value="1"/>
</dbReference>
<dbReference type="GO" id="GO:0017004">
    <property type="term" value="P:cytochrome complex assembly"/>
    <property type="evidence" value="ECO:0007669"/>
    <property type="project" value="UniProtKB-UniRule"/>
</dbReference>
<reference evidence="20 21" key="1">
    <citation type="submission" date="2020-08" db="EMBL/GenBank/DDBJ databases">
        <title>Genomic Encyclopedia of Type Strains, Phase IV (KMG-IV): sequencing the most valuable type-strain genomes for metagenomic binning, comparative biology and taxonomic classification.</title>
        <authorList>
            <person name="Goeker M."/>
        </authorList>
    </citation>
    <scope>NUCLEOTIDE SEQUENCE [LARGE SCALE GENOMIC DNA]</scope>
    <source>
        <strain evidence="20 21">DSM 106739</strain>
    </source>
</reference>
<dbReference type="GO" id="GO:0009055">
    <property type="term" value="F:electron transfer activity"/>
    <property type="evidence" value="ECO:0007669"/>
    <property type="project" value="UniProtKB-UniRule"/>
</dbReference>
<feature type="transmembrane region" description="Helical" evidence="18">
    <location>
        <begin position="359"/>
        <end position="387"/>
    </location>
</feature>
<comment type="function">
    <text evidence="18">Required to facilitate the formation of correct disulfide bonds in some periplasmic proteins and for the assembly of the periplasmic c-type cytochromes. Acts by transferring electrons from cytoplasmic thioredoxin to the periplasm. This transfer involves a cascade of disulfide bond formation and reduction steps.</text>
</comment>
<dbReference type="InterPro" id="IPR036929">
    <property type="entry name" value="DsbDN_sf"/>
</dbReference>
<keyword evidence="4 18" id="KW-1003">Cell membrane</keyword>
<dbReference type="InterPro" id="IPR028250">
    <property type="entry name" value="DsbDN"/>
</dbReference>
<feature type="signal peptide" evidence="18">
    <location>
        <begin position="1"/>
        <end position="28"/>
    </location>
</feature>
<dbReference type="PROSITE" id="PS51352">
    <property type="entry name" value="THIOREDOXIN_2"/>
    <property type="match status" value="1"/>
</dbReference>
<feature type="disulfide bond" description="Redox-active" evidence="18">
    <location>
        <begin position="218"/>
        <end position="340"/>
    </location>
</feature>
<dbReference type="InterPro" id="IPR035671">
    <property type="entry name" value="DsbD_gamma"/>
</dbReference>
<sequence precursor="true">MTNCPMGYELMKRFTTLLFALMLGSAHAAPDLLEPEKAFSVSGRAADPQSVELQLGIAKGYYLYKHRFAFAPAEAAVKLGEPRYPAGERKQDEFFGEVEIYRSDMQVAVPVAVGEVRDGSVLRVTYQGCAEVGVCYPPVTTEVTLGQTGGGVFKRAFGKLAAAPSDSTAPAATPGIAKIEPVSGDESGRLAALLGSGNLALVLLSFFGAGLLLAFTPCMLPMLPILSGIIVGQGVHVGRVRSAMLASTYVLGMALTYAIAGVAAGLSGTLLSSALQNAWVLGGFAAIFVALSGAMFGFYDLQLPSALQSRLSNSANHQRGGSFIGVAVMGVLSALIVGPCVAAPLAGALLYIAKTGDAVLGGLALFVMALGMGAPLILLAVAARGLLPHAGPWMESIKQAFGVLLLALALWLVTPVLPEVVVMLAWAALAIVCAVFLHALDPLPPNAHGVRRFWKGVGVVLLIAGGALLLGALGGARDPLQPLGFLRGASAAEASPKLVFEKVKTLQELDARLAEGRPVMLDFYADWCVSCKEMERFSFSDARVVSALKDTLLLQADVTANSPADQALLKRFGLFGPPGIVFFDRNGQEIRSTRVVGYQKADDFLATLSRRAE</sequence>